<protein>
    <submittedName>
        <fullName evidence="1">Uncharacterized protein</fullName>
    </submittedName>
</protein>
<evidence type="ECO:0000313" key="2">
    <source>
        <dbReference type="Proteomes" id="UP000821845"/>
    </source>
</evidence>
<keyword evidence="2" id="KW-1185">Reference proteome</keyword>
<sequence length="86" mass="9592">MQEILQMQRNTGNEQLESAQNLAAVNEKLQADIEGLKAQVRLLSTTGDEQPGQAGTQRHDIRQIDAETTKQDKTRRMHAPRTALAP</sequence>
<proteinExistence type="predicted"/>
<dbReference type="Proteomes" id="UP000821845">
    <property type="component" value="Chromosome 1"/>
</dbReference>
<dbReference type="EMBL" id="CM023481">
    <property type="protein sequence ID" value="KAH6946674.1"/>
    <property type="molecule type" value="Genomic_DNA"/>
</dbReference>
<reference evidence="1" key="1">
    <citation type="submission" date="2020-05" db="EMBL/GenBank/DDBJ databases">
        <title>Large-scale comparative analyses of tick genomes elucidate their genetic diversity and vector capacities.</title>
        <authorList>
            <person name="Jia N."/>
            <person name="Wang J."/>
            <person name="Shi W."/>
            <person name="Du L."/>
            <person name="Sun Y."/>
            <person name="Zhan W."/>
            <person name="Jiang J."/>
            <person name="Wang Q."/>
            <person name="Zhang B."/>
            <person name="Ji P."/>
            <person name="Sakyi L.B."/>
            <person name="Cui X."/>
            <person name="Yuan T."/>
            <person name="Jiang B."/>
            <person name="Yang W."/>
            <person name="Lam T.T.-Y."/>
            <person name="Chang Q."/>
            <person name="Ding S."/>
            <person name="Wang X."/>
            <person name="Zhu J."/>
            <person name="Ruan X."/>
            <person name="Zhao L."/>
            <person name="Wei J."/>
            <person name="Que T."/>
            <person name="Du C."/>
            <person name="Cheng J."/>
            <person name="Dai P."/>
            <person name="Han X."/>
            <person name="Huang E."/>
            <person name="Gao Y."/>
            <person name="Liu J."/>
            <person name="Shao H."/>
            <person name="Ye R."/>
            <person name="Li L."/>
            <person name="Wei W."/>
            <person name="Wang X."/>
            <person name="Wang C."/>
            <person name="Yang T."/>
            <person name="Huo Q."/>
            <person name="Li W."/>
            <person name="Guo W."/>
            <person name="Chen H."/>
            <person name="Zhou L."/>
            <person name="Ni X."/>
            <person name="Tian J."/>
            <person name="Zhou Y."/>
            <person name="Sheng Y."/>
            <person name="Liu T."/>
            <person name="Pan Y."/>
            <person name="Xia L."/>
            <person name="Li J."/>
            <person name="Zhao F."/>
            <person name="Cao W."/>
        </authorList>
    </citation>
    <scope>NUCLEOTIDE SEQUENCE</scope>
    <source>
        <strain evidence="1">Hyas-2018</strain>
    </source>
</reference>
<accession>A0ACB7TP98</accession>
<gene>
    <name evidence="1" type="ORF">HPB50_014513</name>
</gene>
<comment type="caution">
    <text evidence="1">The sequence shown here is derived from an EMBL/GenBank/DDBJ whole genome shotgun (WGS) entry which is preliminary data.</text>
</comment>
<organism evidence="1 2">
    <name type="scientific">Hyalomma asiaticum</name>
    <name type="common">Tick</name>
    <dbReference type="NCBI Taxonomy" id="266040"/>
    <lineage>
        <taxon>Eukaryota</taxon>
        <taxon>Metazoa</taxon>
        <taxon>Ecdysozoa</taxon>
        <taxon>Arthropoda</taxon>
        <taxon>Chelicerata</taxon>
        <taxon>Arachnida</taxon>
        <taxon>Acari</taxon>
        <taxon>Parasitiformes</taxon>
        <taxon>Ixodida</taxon>
        <taxon>Ixodoidea</taxon>
        <taxon>Ixodidae</taxon>
        <taxon>Hyalomminae</taxon>
        <taxon>Hyalomma</taxon>
    </lineage>
</organism>
<evidence type="ECO:0000313" key="1">
    <source>
        <dbReference type="EMBL" id="KAH6946674.1"/>
    </source>
</evidence>
<name>A0ACB7TP98_HYAAI</name>